<name>A0A5C3Q7D0_9AGAR</name>
<organism evidence="1 2">
    <name type="scientific">Pterulicium gracile</name>
    <dbReference type="NCBI Taxonomy" id="1884261"/>
    <lineage>
        <taxon>Eukaryota</taxon>
        <taxon>Fungi</taxon>
        <taxon>Dikarya</taxon>
        <taxon>Basidiomycota</taxon>
        <taxon>Agaricomycotina</taxon>
        <taxon>Agaricomycetes</taxon>
        <taxon>Agaricomycetidae</taxon>
        <taxon>Agaricales</taxon>
        <taxon>Pleurotineae</taxon>
        <taxon>Pterulaceae</taxon>
        <taxon>Pterulicium</taxon>
    </lineage>
</organism>
<accession>A0A5C3Q7D0</accession>
<proteinExistence type="predicted"/>
<dbReference type="EMBL" id="ML178866">
    <property type="protein sequence ID" value="TFK96108.1"/>
    <property type="molecule type" value="Genomic_DNA"/>
</dbReference>
<keyword evidence="2" id="KW-1185">Reference proteome</keyword>
<reference evidence="1 2" key="1">
    <citation type="journal article" date="2019" name="Nat. Ecol. Evol.">
        <title>Megaphylogeny resolves global patterns of mushroom evolution.</title>
        <authorList>
            <person name="Varga T."/>
            <person name="Krizsan K."/>
            <person name="Foldi C."/>
            <person name="Dima B."/>
            <person name="Sanchez-Garcia M."/>
            <person name="Sanchez-Ramirez S."/>
            <person name="Szollosi G.J."/>
            <person name="Szarkandi J.G."/>
            <person name="Papp V."/>
            <person name="Albert L."/>
            <person name="Andreopoulos W."/>
            <person name="Angelini C."/>
            <person name="Antonin V."/>
            <person name="Barry K.W."/>
            <person name="Bougher N.L."/>
            <person name="Buchanan P."/>
            <person name="Buyck B."/>
            <person name="Bense V."/>
            <person name="Catcheside P."/>
            <person name="Chovatia M."/>
            <person name="Cooper J."/>
            <person name="Damon W."/>
            <person name="Desjardin D."/>
            <person name="Finy P."/>
            <person name="Geml J."/>
            <person name="Haridas S."/>
            <person name="Hughes K."/>
            <person name="Justo A."/>
            <person name="Karasinski D."/>
            <person name="Kautmanova I."/>
            <person name="Kiss B."/>
            <person name="Kocsube S."/>
            <person name="Kotiranta H."/>
            <person name="LaButti K.M."/>
            <person name="Lechner B.E."/>
            <person name="Liimatainen K."/>
            <person name="Lipzen A."/>
            <person name="Lukacs Z."/>
            <person name="Mihaltcheva S."/>
            <person name="Morgado L.N."/>
            <person name="Niskanen T."/>
            <person name="Noordeloos M.E."/>
            <person name="Ohm R.A."/>
            <person name="Ortiz-Santana B."/>
            <person name="Ovrebo C."/>
            <person name="Racz N."/>
            <person name="Riley R."/>
            <person name="Savchenko A."/>
            <person name="Shiryaev A."/>
            <person name="Soop K."/>
            <person name="Spirin V."/>
            <person name="Szebenyi C."/>
            <person name="Tomsovsky M."/>
            <person name="Tulloss R.E."/>
            <person name="Uehling J."/>
            <person name="Grigoriev I.V."/>
            <person name="Vagvolgyi C."/>
            <person name="Papp T."/>
            <person name="Martin F.M."/>
            <person name="Miettinen O."/>
            <person name="Hibbett D.S."/>
            <person name="Nagy L.G."/>
        </authorList>
    </citation>
    <scope>NUCLEOTIDE SEQUENCE [LARGE SCALE GENOMIC DNA]</scope>
    <source>
        <strain evidence="1 2">CBS 309.79</strain>
    </source>
</reference>
<evidence type="ECO:0000313" key="2">
    <source>
        <dbReference type="Proteomes" id="UP000305067"/>
    </source>
</evidence>
<protein>
    <submittedName>
        <fullName evidence="1">Uncharacterized protein</fullName>
    </submittedName>
</protein>
<gene>
    <name evidence="1" type="ORF">BDV98DRAFT_339253</name>
</gene>
<dbReference type="Proteomes" id="UP000305067">
    <property type="component" value="Unassembled WGS sequence"/>
</dbReference>
<sequence length="118" mass="13160">MCLSLLRQPLRRIFWAKIFTAKSPLFSLDETAPVRHLDKSPFLLLFPFSSPCRPLVIKPRGLIHTAKYSPPSLLISLVHQGVSGLGATSTRWLMSKQARTIIGKKTRSSGGRSLCSER</sequence>
<dbReference type="AlphaFoldDB" id="A0A5C3Q7D0"/>
<evidence type="ECO:0000313" key="1">
    <source>
        <dbReference type="EMBL" id="TFK96108.1"/>
    </source>
</evidence>